<organism evidence="7 8">
    <name type="scientific">Rubrobacter marinus</name>
    <dbReference type="NCBI Taxonomy" id="2653852"/>
    <lineage>
        <taxon>Bacteria</taxon>
        <taxon>Bacillati</taxon>
        <taxon>Actinomycetota</taxon>
        <taxon>Rubrobacteria</taxon>
        <taxon>Rubrobacterales</taxon>
        <taxon>Rubrobacteraceae</taxon>
        <taxon>Rubrobacter</taxon>
    </lineage>
</organism>
<keyword evidence="3" id="KW-0540">Nuclease</keyword>
<keyword evidence="2" id="KW-1277">Toxin-antitoxin system</keyword>
<sequence length="115" mass="13396">MPRRSKEAYLWDIADSCRAVLEFVGGRELSDYRQDRMLRRAVERELSIVGEAVSQGTRYFPELEERIGPVRQIVAFRNRIIHGYADVDSDIVWAVVHAEVPRLLEKCESFLRDES</sequence>
<evidence type="ECO:0000256" key="1">
    <source>
        <dbReference type="ARBA" id="ARBA00022553"/>
    </source>
</evidence>
<dbReference type="GO" id="GO:0110001">
    <property type="term" value="C:toxin-antitoxin complex"/>
    <property type="evidence" value="ECO:0007669"/>
    <property type="project" value="InterPro"/>
</dbReference>
<protein>
    <submittedName>
        <fullName evidence="7">DUF86 domain-containing protein</fullName>
    </submittedName>
</protein>
<evidence type="ECO:0000256" key="4">
    <source>
        <dbReference type="ARBA" id="ARBA00022741"/>
    </source>
</evidence>
<evidence type="ECO:0000256" key="6">
    <source>
        <dbReference type="ARBA" id="ARBA00024207"/>
    </source>
</evidence>
<dbReference type="GO" id="GO:0016787">
    <property type="term" value="F:hydrolase activity"/>
    <property type="evidence" value="ECO:0007669"/>
    <property type="project" value="UniProtKB-KW"/>
</dbReference>
<dbReference type="Pfam" id="PF01934">
    <property type="entry name" value="HepT-like"/>
    <property type="match status" value="1"/>
</dbReference>
<evidence type="ECO:0000313" key="8">
    <source>
        <dbReference type="Proteomes" id="UP000502706"/>
    </source>
</evidence>
<dbReference type="GO" id="GO:0000166">
    <property type="term" value="F:nucleotide binding"/>
    <property type="evidence" value="ECO:0007669"/>
    <property type="project" value="UniProtKB-KW"/>
</dbReference>
<evidence type="ECO:0000256" key="3">
    <source>
        <dbReference type="ARBA" id="ARBA00022722"/>
    </source>
</evidence>
<comment type="similarity">
    <text evidence="6">Belongs to the HepT RNase toxin family.</text>
</comment>
<evidence type="ECO:0000256" key="2">
    <source>
        <dbReference type="ARBA" id="ARBA00022649"/>
    </source>
</evidence>
<dbReference type="RefSeq" id="WP_166395823.1">
    <property type="nucleotide sequence ID" value="NZ_CP045121.1"/>
</dbReference>
<proteinExistence type="inferred from homology"/>
<gene>
    <name evidence="7" type="ORF">GBA65_06085</name>
</gene>
<evidence type="ECO:0000256" key="5">
    <source>
        <dbReference type="ARBA" id="ARBA00022801"/>
    </source>
</evidence>
<evidence type="ECO:0000313" key="7">
    <source>
        <dbReference type="EMBL" id="QIN78147.1"/>
    </source>
</evidence>
<dbReference type="GO" id="GO:0004540">
    <property type="term" value="F:RNA nuclease activity"/>
    <property type="evidence" value="ECO:0007669"/>
    <property type="project" value="InterPro"/>
</dbReference>
<reference evidence="7 8" key="1">
    <citation type="submission" date="2019-10" db="EMBL/GenBank/DDBJ databases">
        <title>Rubrobacter sp nov SCSIO 52915 isolated from a deep-sea sediment in the South China Sea.</title>
        <authorList>
            <person name="Chen R.W."/>
        </authorList>
    </citation>
    <scope>NUCLEOTIDE SEQUENCE [LARGE SCALE GENOMIC DNA]</scope>
    <source>
        <strain evidence="7 8">SCSIO 52915</strain>
    </source>
</reference>
<keyword evidence="1" id="KW-0597">Phosphoprotein</keyword>
<dbReference type="Proteomes" id="UP000502706">
    <property type="component" value="Chromosome"/>
</dbReference>
<accession>A0A6G8PVD9</accession>
<dbReference type="KEGG" id="rmar:GBA65_06085"/>
<dbReference type="PANTHER" id="PTHR34139:SF1">
    <property type="entry name" value="RNASE MJ1380-RELATED"/>
    <property type="match status" value="1"/>
</dbReference>
<keyword evidence="5" id="KW-0378">Hydrolase</keyword>
<dbReference type="AlphaFoldDB" id="A0A6G8PVD9"/>
<dbReference type="Gene3D" id="1.20.120.580">
    <property type="entry name" value="bsu32300-like"/>
    <property type="match status" value="1"/>
</dbReference>
<keyword evidence="8" id="KW-1185">Reference proteome</keyword>
<dbReference type="InterPro" id="IPR008201">
    <property type="entry name" value="HepT-like"/>
</dbReference>
<name>A0A6G8PVD9_9ACTN</name>
<dbReference type="InterPro" id="IPR037038">
    <property type="entry name" value="HepT-like_sf"/>
</dbReference>
<dbReference type="InterPro" id="IPR051813">
    <property type="entry name" value="HepT_RNase_toxin"/>
</dbReference>
<dbReference type="PANTHER" id="PTHR34139">
    <property type="entry name" value="UPF0331 PROTEIN MJ0127"/>
    <property type="match status" value="1"/>
</dbReference>
<dbReference type="EMBL" id="CP045121">
    <property type="protein sequence ID" value="QIN78147.1"/>
    <property type="molecule type" value="Genomic_DNA"/>
</dbReference>
<keyword evidence="4" id="KW-0547">Nucleotide-binding</keyword>